<comment type="subcellular location">
    <subcellularLocation>
        <location evidence="1">Membrane</location>
        <topology evidence="1">Multi-pass membrane protein</topology>
    </subcellularLocation>
</comment>
<dbReference type="RefSeq" id="WP_308426133.1">
    <property type="nucleotide sequence ID" value="NZ_BMNE01000006.1"/>
</dbReference>
<feature type="transmembrane region" description="Helical" evidence="5">
    <location>
        <begin position="12"/>
        <end position="29"/>
    </location>
</feature>
<feature type="chain" id="PRO_5047203279" description="Major intrinsic protein" evidence="6">
    <location>
        <begin position="20"/>
        <end position="100"/>
    </location>
</feature>
<feature type="signal peptide" evidence="6">
    <location>
        <begin position="1"/>
        <end position="19"/>
    </location>
</feature>
<evidence type="ECO:0000313" key="7">
    <source>
        <dbReference type="EMBL" id="GGN90369.1"/>
    </source>
</evidence>
<evidence type="ECO:0000256" key="2">
    <source>
        <dbReference type="ARBA" id="ARBA00022692"/>
    </source>
</evidence>
<feature type="transmembrane region" description="Helical" evidence="5">
    <location>
        <begin position="59"/>
        <end position="79"/>
    </location>
</feature>
<dbReference type="InterPro" id="IPR023271">
    <property type="entry name" value="Aquaporin-like"/>
</dbReference>
<gene>
    <name evidence="7" type="ORF">GCM10011610_49420</name>
</gene>
<evidence type="ECO:0000256" key="5">
    <source>
        <dbReference type="SAM" id="Phobius"/>
    </source>
</evidence>
<proteinExistence type="predicted"/>
<keyword evidence="6" id="KW-0732">Signal</keyword>
<accession>A0ABQ2KRS9</accession>
<evidence type="ECO:0000256" key="4">
    <source>
        <dbReference type="ARBA" id="ARBA00023136"/>
    </source>
</evidence>
<keyword evidence="4 5" id="KW-0472">Membrane</keyword>
<evidence type="ECO:0000256" key="6">
    <source>
        <dbReference type="SAM" id="SignalP"/>
    </source>
</evidence>
<keyword evidence="2 5" id="KW-0812">Transmembrane</keyword>
<dbReference type="SUPFAM" id="SSF81338">
    <property type="entry name" value="Aquaporin-like"/>
    <property type="match status" value="1"/>
</dbReference>
<dbReference type="Gene3D" id="1.20.1080.10">
    <property type="entry name" value="Glycerol uptake facilitator protein"/>
    <property type="match status" value="1"/>
</dbReference>
<evidence type="ECO:0000256" key="1">
    <source>
        <dbReference type="ARBA" id="ARBA00004141"/>
    </source>
</evidence>
<protein>
    <recommendedName>
        <fullName evidence="9">Major intrinsic protein</fullName>
    </recommendedName>
</protein>
<dbReference type="Proteomes" id="UP000658127">
    <property type="component" value="Unassembled WGS sequence"/>
</dbReference>
<name>A0ABQ2KRS9_9NOCA</name>
<keyword evidence="8" id="KW-1185">Reference proteome</keyword>
<comment type="caution">
    <text evidence="7">The sequence shown here is derived from an EMBL/GenBank/DDBJ whole genome shotgun (WGS) entry which is preliminary data.</text>
</comment>
<organism evidence="7 8">
    <name type="scientific">Nocardia rhizosphaerihabitans</name>
    <dbReference type="NCBI Taxonomy" id="1691570"/>
    <lineage>
        <taxon>Bacteria</taxon>
        <taxon>Bacillati</taxon>
        <taxon>Actinomycetota</taxon>
        <taxon>Actinomycetes</taxon>
        <taxon>Mycobacteriales</taxon>
        <taxon>Nocardiaceae</taxon>
        <taxon>Nocardia</taxon>
    </lineage>
</organism>
<sequence>MIFALARSGRAALSASAVAAYIGAAYWFTSSTGFANPAVTIGRIFSDTFAGIAPGSAPGFIAAQILGAALGLALIVALYRRSAADAADNAVVPRAASSHH</sequence>
<evidence type="ECO:0008006" key="9">
    <source>
        <dbReference type="Google" id="ProtNLM"/>
    </source>
</evidence>
<dbReference type="InterPro" id="IPR000425">
    <property type="entry name" value="MIP"/>
</dbReference>
<reference evidence="8" key="1">
    <citation type="journal article" date="2019" name="Int. J. Syst. Evol. Microbiol.">
        <title>The Global Catalogue of Microorganisms (GCM) 10K type strain sequencing project: providing services to taxonomists for standard genome sequencing and annotation.</title>
        <authorList>
            <consortium name="The Broad Institute Genomics Platform"/>
            <consortium name="The Broad Institute Genome Sequencing Center for Infectious Disease"/>
            <person name="Wu L."/>
            <person name="Ma J."/>
        </authorList>
    </citation>
    <scope>NUCLEOTIDE SEQUENCE [LARGE SCALE GENOMIC DNA]</scope>
    <source>
        <strain evidence="8">CGMCC 4.7329</strain>
    </source>
</reference>
<keyword evidence="3 5" id="KW-1133">Transmembrane helix</keyword>
<evidence type="ECO:0000313" key="8">
    <source>
        <dbReference type="Proteomes" id="UP000658127"/>
    </source>
</evidence>
<evidence type="ECO:0000256" key="3">
    <source>
        <dbReference type="ARBA" id="ARBA00022989"/>
    </source>
</evidence>
<dbReference type="EMBL" id="BMNE01000006">
    <property type="protein sequence ID" value="GGN90369.1"/>
    <property type="molecule type" value="Genomic_DNA"/>
</dbReference>
<dbReference type="Pfam" id="PF00230">
    <property type="entry name" value="MIP"/>
    <property type="match status" value="1"/>
</dbReference>